<proteinExistence type="predicted"/>
<feature type="compositionally biased region" description="Low complexity" evidence="1">
    <location>
        <begin position="29"/>
        <end position="42"/>
    </location>
</feature>
<evidence type="ECO:0000313" key="3">
    <source>
        <dbReference type="Proteomes" id="UP001066276"/>
    </source>
</evidence>
<dbReference type="Proteomes" id="UP001066276">
    <property type="component" value="Chromosome 7"/>
</dbReference>
<evidence type="ECO:0000313" key="2">
    <source>
        <dbReference type="EMBL" id="KAJ1122368.1"/>
    </source>
</evidence>
<comment type="caution">
    <text evidence="2">The sequence shown here is derived from an EMBL/GenBank/DDBJ whole genome shotgun (WGS) entry which is preliminary data.</text>
</comment>
<protein>
    <submittedName>
        <fullName evidence="2">Uncharacterized protein</fullName>
    </submittedName>
</protein>
<dbReference type="AlphaFoldDB" id="A0AAV7P9H4"/>
<dbReference type="EMBL" id="JANPWB010000011">
    <property type="protein sequence ID" value="KAJ1122368.1"/>
    <property type="molecule type" value="Genomic_DNA"/>
</dbReference>
<accession>A0AAV7P9H4</accession>
<feature type="region of interest" description="Disordered" evidence="1">
    <location>
        <begin position="1"/>
        <end position="69"/>
    </location>
</feature>
<feature type="compositionally biased region" description="Basic and acidic residues" evidence="1">
    <location>
        <begin position="50"/>
        <end position="69"/>
    </location>
</feature>
<organism evidence="2 3">
    <name type="scientific">Pleurodeles waltl</name>
    <name type="common">Iberian ribbed newt</name>
    <dbReference type="NCBI Taxonomy" id="8319"/>
    <lineage>
        <taxon>Eukaryota</taxon>
        <taxon>Metazoa</taxon>
        <taxon>Chordata</taxon>
        <taxon>Craniata</taxon>
        <taxon>Vertebrata</taxon>
        <taxon>Euteleostomi</taxon>
        <taxon>Amphibia</taxon>
        <taxon>Batrachia</taxon>
        <taxon>Caudata</taxon>
        <taxon>Salamandroidea</taxon>
        <taxon>Salamandridae</taxon>
        <taxon>Pleurodelinae</taxon>
        <taxon>Pleurodeles</taxon>
    </lineage>
</organism>
<reference evidence="2" key="1">
    <citation type="journal article" date="2022" name="bioRxiv">
        <title>Sequencing and chromosome-scale assembly of the giantPleurodeles waltlgenome.</title>
        <authorList>
            <person name="Brown T."/>
            <person name="Elewa A."/>
            <person name="Iarovenko S."/>
            <person name="Subramanian E."/>
            <person name="Araus A.J."/>
            <person name="Petzold A."/>
            <person name="Susuki M."/>
            <person name="Suzuki K.-i.T."/>
            <person name="Hayashi T."/>
            <person name="Toyoda A."/>
            <person name="Oliveira C."/>
            <person name="Osipova E."/>
            <person name="Leigh N.D."/>
            <person name="Simon A."/>
            <person name="Yun M.H."/>
        </authorList>
    </citation>
    <scope>NUCLEOTIDE SEQUENCE</scope>
    <source>
        <strain evidence="2">20211129_DDA</strain>
        <tissue evidence="2">Liver</tissue>
    </source>
</reference>
<sequence length="69" mass="7201">MGVISPIGNGNVGPAEEEEGGGKKRTENKQTGVGETVVCVGGSLDEDETSETRGDGKPEEDRVREDPVD</sequence>
<keyword evidence="3" id="KW-1185">Reference proteome</keyword>
<name>A0AAV7P9H4_PLEWA</name>
<gene>
    <name evidence="2" type="ORF">NDU88_000858</name>
</gene>
<evidence type="ECO:0000256" key="1">
    <source>
        <dbReference type="SAM" id="MobiDB-lite"/>
    </source>
</evidence>